<dbReference type="SUPFAM" id="SSF57701">
    <property type="entry name" value="Zn2/Cys6 DNA-binding domain"/>
    <property type="match status" value="1"/>
</dbReference>
<dbReference type="AlphaFoldDB" id="A0A2C5ZTH8"/>
<keyword evidence="4" id="KW-0539">Nucleus</keyword>
<evidence type="ECO:0000259" key="6">
    <source>
        <dbReference type="PROSITE" id="PS50048"/>
    </source>
</evidence>
<evidence type="ECO:0000256" key="1">
    <source>
        <dbReference type="ARBA" id="ARBA00023015"/>
    </source>
</evidence>
<dbReference type="InterPro" id="IPR021858">
    <property type="entry name" value="Fun_TF"/>
</dbReference>
<keyword evidence="1" id="KW-0805">Transcription regulation</keyword>
<name>A0A2C5ZTH8_9HYPO</name>
<keyword evidence="8" id="KW-1185">Reference proteome</keyword>
<dbReference type="OrthoDB" id="3431704at2759"/>
<accession>A0A2C5ZTH8</accession>
<feature type="region of interest" description="Disordered" evidence="5">
    <location>
        <begin position="606"/>
        <end position="633"/>
    </location>
</feature>
<evidence type="ECO:0000313" key="7">
    <source>
        <dbReference type="EMBL" id="PHH83306.1"/>
    </source>
</evidence>
<protein>
    <recommendedName>
        <fullName evidence="6">Zn(2)-C6 fungal-type domain-containing protein</fullName>
    </recommendedName>
</protein>
<dbReference type="PANTHER" id="PTHR31069:SF28">
    <property type="entry name" value="ZN(II)2CYS6 TRANSCRIPTION FACTOR (EUROFUNG)"/>
    <property type="match status" value="1"/>
</dbReference>
<dbReference type="InterPro" id="IPR050675">
    <property type="entry name" value="OAF3"/>
</dbReference>
<dbReference type="PROSITE" id="PS50048">
    <property type="entry name" value="ZN2_CY6_FUNGAL_2"/>
    <property type="match status" value="1"/>
</dbReference>
<proteinExistence type="predicted"/>
<dbReference type="PANTHER" id="PTHR31069">
    <property type="entry name" value="OLEATE-ACTIVATED TRANSCRIPTION FACTOR 1-RELATED"/>
    <property type="match status" value="1"/>
</dbReference>
<feature type="compositionally biased region" description="Low complexity" evidence="5">
    <location>
        <begin position="101"/>
        <end position="113"/>
    </location>
</feature>
<comment type="caution">
    <text evidence="7">The sequence shown here is derived from an EMBL/GenBank/DDBJ whole genome shotgun (WGS) entry which is preliminary data.</text>
</comment>
<dbReference type="GO" id="GO:0003677">
    <property type="term" value="F:DNA binding"/>
    <property type="evidence" value="ECO:0007669"/>
    <property type="project" value="UniProtKB-KW"/>
</dbReference>
<dbReference type="GO" id="GO:0000981">
    <property type="term" value="F:DNA-binding transcription factor activity, RNA polymerase II-specific"/>
    <property type="evidence" value="ECO:0007669"/>
    <property type="project" value="InterPro"/>
</dbReference>
<evidence type="ECO:0000313" key="8">
    <source>
        <dbReference type="Proteomes" id="UP000224854"/>
    </source>
</evidence>
<evidence type="ECO:0000256" key="5">
    <source>
        <dbReference type="SAM" id="MobiDB-lite"/>
    </source>
</evidence>
<dbReference type="EMBL" id="NJEU01000018">
    <property type="protein sequence ID" value="PHH83306.1"/>
    <property type="molecule type" value="Genomic_DNA"/>
</dbReference>
<dbReference type="InterPro" id="IPR036864">
    <property type="entry name" value="Zn2-C6_fun-type_DNA-bd_sf"/>
</dbReference>
<evidence type="ECO:0000256" key="3">
    <source>
        <dbReference type="ARBA" id="ARBA00023163"/>
    </source>
</evidence>
<dbReference type="GO" id="GO:0008270">
    <property type="term" value="F:zinc ion binding"/>
    <property type="evidence" value="ECO:0007669"/>
    <property type="project" value="InterPro"/>
</dbReference>
<evidence type="ECO:0000256" key="4">
    <source>
        <dbReference type="ARBA" id="ARBA00023242"/>
    </source>
</evidence>
<dbReference type="Proteomes" id="UP000224854">
    <property type="component" value="Unassembled WGS sequence"/>
</dbReference>
<dbReference type="Gene3D" id="4.10.240.10">
    <property type="entry name" value="Zn(2)-C6 fungal-type DNA-binding domain"/>
    <property type="match status" value="1"/>
</dbReference>
<feature type="region of interest" description="Disordered" evidence="5">
    <location>
        <begin position="87"/>
        <end position="131"/>
    </location>
</feature>
<organism evidence="7 8">
    <name type="scientific">Ophiocordyceps australis</name>
    <dbReference type="NCBI Taxonomy" id="1399860"/>
    <lineage>
        <taxon>Eukaryota</taxon>
        <taxon>Fungi</taxon>
        <taxon>Dikarya</taxon>
        <taxon>Ascomycota</taxon>
        <taxon>Pezizomycotina</taxon>
        <taxon>Sordariomycetes</taxon>
        <taxon>Hypocreomycetidae</taxon>
        <taxon>Hypocreales</taxon>
        <taxon>Ophiocordycipitaceae</taxon>
        <taxon>Ophiocordyceps</taxon>
    </lineage>
</organism>
<feature type="domain" description="Zn(2)-C6 fungal-type" evidence="6">
    <location>
        <begin position="34"/>
        <end position="63"/>
    </location>
</feature>
<dbReference type="Pfam" id="PF11951">
    <property type="entry name" value="Fungal_trans_2"/>
    <property type="match status" value="1"/>
</dbReference>
<dbReference type="CDD" id="cd00067">
    <property type="entry name" value="GAL4"/>
    <property type="match status" value="1"/>
</dbReference>
<gene>
    <name evidence="7" type="ORF">CDD82_2276</name>
</gene>
<reference evidence="7 8" key="1">
    <citation type="submission" date="2017-06" db="EMBL/GenBank/DDBJ databases">
        <title>Ant-infecting Ophiocordyceps genomes reveal a high diversity of potential behavioral manipulation genes and a possible major role for enterotoxins.</title>
        <authorList>
            <person name="De Bekker C."/>
            <person name="Evans H.C."/>
            <person name="Brachmann A."/>
            <person name="Hughes D.P."/>
        </authorList>
    </citation>
    <scope>NUCLEOTIDE SEQUENCE [LARGE SCALE GENOMIC DNA]</scope>
    <source>
        <strain evidence="7 8">1348a</strain>
    </source>
</reference>
<keyword evidence="2" id="KW-0238">DNA-binding</keyword>
<evidence type="ECO:0000256" key="2">
    <source>
        <dbReference type="ARBA" id="ARBA00023125"/>
    </source>
</evidence>
<keyword evidence="3" id="KW-0804">Transcription</keyword>
<sequence length="854" mass="93206">MTATLSQQPMPVKDIAAAARKRRRRAPTGGASDDCFACMRKNLKCDRRRPYCSQCLDVGSECSGYKTQLTWGVGVASRGKLRGLSLPIAKAPPVTREPKKSSPSRSRASSTTPVNSMGWHDHDSHSRSQQAPIDIPSVMPHLSVAGSAPTTPYTTSPYEYLSLSQPDSMVSMAPASWSGVSYSSDMMHPHVSPKYASKFNLPLMTDGLSSVDSVSDVDYFSPLSQPPYSRDELPFSTSGSHKTQMLYDAYSHGSSLSQSPPSGLVLDHSRASTSCSGVVYTPPPDSSSSLSSHLDPFEAHHLSNKFVRDCESLSASGAEAYGINPTAAGPFWTPPYDESVDELTLPTRTPWQGPWQPYCSPMPLHLDPEVMARMPLFLEYYSKTMAPSMVYIDGPHNPFGRCMMELASNSRSLQHAICALAACNVRMKRELSLGQNTQELRERLMAKKLASDSLCDLHQPDDAALAEEFQHRNMAVALLNKQLDDVTQATHDSVLATILILCHYRMAESGIAKFHTQFAGVKKILAVKDSQGQANSSAWIAALFTYFDGISATINDREAQLAGHPGGSRLLPAGSENLVGCERELFSIISSLGRLNLLSQQRPVRDMAAPPWQSSESRHGTAASPLGQSRGRGNMHRNEACQVSGHRFDGNGFGTLLDDDEMTASAMRASSAVDDWRCLFWQEWRDTRLALQSWHFDAVAVAATLPGSPSPALVRGLGYLSEAFRYAALLFTERLARPAMLSSHVGLQALVSQVVYYVTSIDAGSAAEKFLLWPLFVAGSECVNELEQNILRNKCREIMSRSGYMNTLSALDVLEKLWAGDLGKDGKDSGCRGGPFRWAKCFGGPGADAEWIMF</sequence>
<dbReference type="Pfam" id="PF00172">
    <property type="entry name" value="Zn_clus"/>
    <property type="match status" value="1"/>
</dbReference>
<dbReference type="InterPro" id="IPR001138">
    <property type="entry name" value="Zn2Cys6_DnaBD"/>
</dbReference>